<comment type="caution">
    <text evidence="2">The sequence shown here is derived from an EMBL/GenBank/DDBJ whole genome shotgun (WGS) entry which is preliminary data.</text>
</comment>
<sequence length="321" mass="35421">MTGFTSRWAELTKKGWKSKRPTGLSNDHTYLRPGKTKKDVRGVDYFVGAEELMKYLDKMQRDRLLQHHRAPVLQLVHQKPLKKSTVVRLADIVRCFDRCDSYLGQRPPAAAPPRSGAAVRAQSPHLCENHSSGSDPTSPDDSASAGSESDANSDDVVAPRRNLNDEFNEADGGESSPQSRLSARIAAITSADLNIVLETDNPDDFGAMESDAENDDGASDWTESSFGEDEPCDDDMSMNEEAQELDEPLFDEAWLDVAGGIENVASGTINADILKNMGVNGWSDPVSYSPFPYLDEPFEQRPIESLREDYPHLYDGPLLAR</sequence>
<feature type="compositionally biased region" description="Low complexity" evidence="1">
    <location>
        <begin position="131"/>
        <end position="150"/>
    </location>
</feature>
<gene>
    <name evidence="2" type="ORF">PF007_g13718</name>
</gene>
<protein>
    <submittedName>
        <fullName evidence="2">Uncharacterized protein</fullName>
    </submittedName>
</protein>
<feature type="region of interest" description="Disordered" evidence="1">
    <location>
        <begin position="199"/>
        <end position="236"/>
    </location>
</feature>
<evidence type="ECO:0000256" key="1">
    <source>
        <dbReference type="SAM" id="MobiDB-lite"/>
    </source>
</evidence>
<accession>A0A6A3RY51</accession>
<dbReference type="AlphaFoldDB" id="A0A6A3RY51"/>
<dbReference type="Proteomes" id="UP000441208">
    <property type="component" value="Unassembled WGS sequence"/>
</dbReference>
<dbReference type="PANTHER" id="PTHR37069">
    <property type="entry name" value="DDE_TNP_1_7 DOMAIN-CONTAINING PROTEIN"/>
    <property type="match status" value="1"/>
</dbReference>
<proteinExistence type="predicted"/>
<dbReference type="PANTHER" id="PTHR37069:SF2">
    <property type="entry name" value="PIGGYBAC TRANSPOSABLE ELEMENT-DERIVED PROTEIN DOMAIN-CONTAINING PROTEIN"/>
    <property type="match status" value="1"/>
</dbReference>
<name>A0A6A3RY51_9STRA</name>
<evidence type="ECO:0000313" key="3">
    <source>
        <dbReference type="Proteomes" id="UP000441208"/>
    </source>
</evidence>
<dbReference type="EMBL" id="QXFZ01000766">
    <property type="protein sequence ID" value="KAE9105424.1"/>
    <property type="molecule type" value="Genomic_DNA"/>
</dbReference>
<feature type="compositionally biased region" description="Acidic residues" evidence="1">
    <location>
        <begin position="226"/>
        <end position="236"/>
    </location>
</feature>
<reference evidence="2 3" key="1">
    <citation type="submission" date="2018-08" db="EMBL/GenBank/DDBJ databases">
        <title>Genomic investigation of the strawberry pathogen Phytophthora fragariae indicates pathogenicity is determined by transcriptional variation in three key races.</title>
        <authorList>
            <person name="Adams T.M."/>
            <person name="Armitage A.D."/>
            <person name="Sobczyk M.K."/>
            <person name="Bates H.J."/>
            <person name="Dunwell J.M."/>
            <person name="Nellist C.F."/>
            <person name="Harrison R.J."/>
        </authorList>
    </citation>
    <scope>NUCLEOTIDE SEQUENCE [LARGE SCALE GENOMIC DNA]</scope>
    <source>
        <strain evidence="2 3">NOV-71</strain>
    </source>
</reference>
<organism evidence="2 3">
    <name type="scientific">Phytophthora fragariae</name>
    <dbReference type="NCBI Taxonomy" id="53985"/>
    <lineage>
        <taxon>Eukaryota</taxon>
        <taxon>Sar</taxon>
        <taxon>Stramenopiles</taxon>
        <taxon>Oomycota</taxon>
        <taxon>Peronosporomycetes</taxon>
        <taxon>Peronosporales</taxon>
        <taxon>Peronosporaceae</taxon>
        <taxon>Phytophthora</taxon>
    </lineage>
</organism>
<feature type="region of interest" description="Disordered" evidence="1">
    <location>
        <begin position="104"/>
        <end position="181"/>
    </location>
</feature>
<feature type="compositionally biased region" description="Low complexity" evidence="1">
    <location>
        <begin position="106"/>
        <end position="121"/>
    </location>
</feature>
<evidence type="ECO:0000313" key="2">
    <source>
        <dbReference type="EMBL" id="KAE9105424.1"/>
    </source>
</evidence>